<evidence type="ECO:0000313" key="3">
    <source>
        <dbReference type="EMBL" id="KAK3899435.1"/>
    </source>
</evidence>
<dbReference type="Pfam" id="PF06985">
    <property type="entry name" value="HET"/>
    <property type="match status" value="1"/>
</dbReference>
<feature type="domain" description="Heterokaryon incompatibility" evidence="2">
    <location>
        <begin position="51"/>
        <end position="210"/>
    </location>
</feature>
<organism evidence="3 4">
    <name type="scientific">Staphylotrichum tortipilum</name>
    <dbReference type="NCBI Taxonomy" id="2831512"/>
    <lineage>
        <taxon>Eukaryota</taxon>
        <taxon>Fungi</taxon>
        <taxon>Dikarya</taxon>
        <taxon>Ascomycota</taxon>
        <taxon>Pezizomycotina</taxon>
        <taxon>Sordariomycetes</taxon>
        <taxon>Sordariomycetidae</taxon>
        <taxon>Sordariales</taxon>
        <taxon>Chaetomiaceae</taxon>
        <taxon>Staphylotrichum</taxon>
    </lineage>
</organism>
<feature type="compositionally biased region" description="Basic and acidic residues" evidence="1">
    <location>
        <begin position="467"/>
        <end position="482"/>
    </location>
</feature>
<reference evidence="3" key="1">
    <citation type="journal article" date="2023" name="Mol. Phylogenet. Evol.">
        <title>Genome-scale phylogeny and comparative genomics of the fungal order Sordariales.</title>
        <authorList>
            <person name="Hensen N."/>
            <person name="Bonometti L."/>
            <person name="Westerberg I."/>
            <person name="Brannstrom I.O."/>
            <person name="Guillou S."/>
            <person name="Cros-Aarteil S."/>
            <person name="Calhoun S."/>
            <person name="Haridas S."/>
            <person name="Kuo A."/>
            <person name="Mondo S."/>
            <person name="Pangilinan J."/>
            <person name="Riley R."/>
            <person name="LaButti K."/>
            <person name="Andreopoulos B."/>
            <person name="Lipzen A."/>
            <person name="Chen C."/>
            <person name="Yan M."/>
            <person name="Daum C."/>
            <person name="Ng V."/>
            <person name="Clum A."/>
            <person name="Steindorff A."/>
            <person name="Ohm R.A."/>
            <person name="Martin F."/>
            <person name="Silar P."/>
            <person name="Natvig D.O."/>
            <person name="Lalanne C."/>
            <person name="Gautier V."/>
            <person name="Ament-Velasquez S.L."/>
            <person name="Kruys A."/>
            <person name="Hutchinson M.I."/>
            <person name="Powell A.J."/>
            <person name="Barry K."/>
            <person name="Miller A.N."/>
            <person name="Grigoriev I.V."/>
            <person name="Debuchy R."/>
            <person name="Gladieux P."/>
            <person name="Hiltunen Thoren M."/>
            <person name="Johannesson H."/>
        </authorList>
    </citation>
    <scope>NUCLEOTIDE SEQUENCE</scope>
    <source>
        <strain evidence="3">CBS 103.79</strain>
    </source>
</reference>
<dbReference type="PANTHER" id="PTHR33112">
    <property type="entry name" value="DOMAIN PROTEIN, PUTATIVE-RELATED"/>
    <property type="match status" value="1"/>
</dbReference>
<evidence type="ECO:0000259" key="2">
    <source>
        <dbReference type="Pfam" id="PF06985"/>
    </source>
</evidence>
<gene>
    <name evidence="3" type="ORF">C8A05DRAFT_18130</name>
</gene>
<evidence type="ECO:0000256" key="1">
    <source>
        <dbReference type="SAM" id="MobiDB-lite"/>
    </source>
</evidence>
<dbReference type="EMBL" id="MU855785">
    <property type="protein sequence ID" value="KAK3899435.1"/>
    <property type="molecule type" value="Genomic_DNA"/>
</dbReference>
<sequence length="576" mass="64856">CAMSCHPPIQTSFLPTRLIDLGTDAASIPRLIETADEIKLGALNPSEPIQYAALSYCWGNPTDASAQTKTEPSNLHERRRAIPTDSMSTVIQDSVTVCRAFSVRYLWIDALCIIQNGTDQSDWERESKRVGMVYQHAYFTICALSVANCHQSFLDRSQHTFAFDFQSSLYPPARGKYTLHYAAGSSEAHYPLDVDRINSSWSTRGWIFREDRLSTRKILFGQQMVHFECGRFQIPETGEHILSLRGGEWPVAGLGKLERDQVYRHFHEVLGSYANLGLSRESDQLPALAGLAKVMFDITQDQYLAGLWKEDLHRGLLWNKFTRNKSLAERLDSLRAPSWSWVSQPGHMEYGLCGPTFWGDRHLRPAYSDIDAWTVLQGAQLNQFGEVKSGTIRLRGKVIPVPGDFVMIRQHLFTVAIWKVYHHSRVVAHCRLDWNSVSPTLERGRLKLLLLSSSCSAENPFPAFCTDDWRGDEHDEQEHRGETNPGSSSHVKVDSSGTALGWHVGRVLVRGSGADPPEACVLCSNQEHNRNAWGLIIHPAKNTGEYYRVGLFSSRAGEVGGIQFFKDIPDQRIDIV</sequence>
<feature type="region of interest" description="Disordered" evidence="1">
    <location>
        <begin position="467"/>
        <end position="494"/>
    </location>
</feature>
<feature type="non-terminal residue" evidence="3">
    <location>
        <position position="1"/>
    </location>
</feature>
<dbReference type="AlphaFoldDB" id="A0AAN6RQP7"/>
<comment type="caution">
    <text evidence="3">The sequence shown here is derived from an EMBL/GenBank/DDBJ whole genome shotgun (WGS) entry which is preliminary data.</text>
</comment>
<evidence type="ECO:0000313" key="4">
    <source>
        <dbReference type="Proteomes" id="UP001303889"/>
    </source>
</evidence>
<dbReference type="PANTHER" id="PTHR33112:SF16">
    <property type="entry name" value="HETEROKARYON INCOMPATIBILITY DOMAIN-CONTAINING PROTEIN"/>
    <property type="match status" value="1"/>
</dbReference>
<dbReference type="Proteomes" id="UP001303889">
    <property type="component" value="Unassembled WGS sequence"/>
</dbReference>
<proteinExistence type="predicted"/>
<protein>
    <submittedName>
        <fullName evidence="3">Heterokaryon incompatibility protein-domain-containing protein</fullName>
    </submittedName>
</protein>
<name>A0AAN6RQP7_9PEZI</name>
<keyword evidence="4" id="KW-1185">Reference proteome</keyword>
<dbReference type="InterPro" id="IPR010730">
    <property type="entry name" value="HET"/>
</dbReference>
<accession>A0AAN6RQP7</accession>
<feature type="compositionally biased region" description="Polar residues" evidence="1">
    <location>
        <begin position="484"/>
        <end position="494"/>
    </location>
</feature>
<reference evidence="3" key="2">
    <citation type="submission" date="2023-05" db="EMBL/GenBank/DDBJ databases">
        <authorList>
            <consortium name="Lawrence Berkeley National Laboratory"/>
            <person name="Steindorff A."/>
            <person name="Hensen N."/>
            <person name="Bonometti L."/>
            <person name="Westerberg I."/>
            <person name="Brannstrom I.O."/>
            <person name="Guillou S."/>
            <person name="Cros-Aarteil S."/>
            <person name="Calhoun S."/>
            <person name="Haridas S."/>
            <person name="Kuo A."/>
            <person name="Mondo S."/>
            <person name="Pangilinan J."/>
            <person name="Riley R."/>
            <person name="Labutti K."/>
            <person name="Andreopoulos B."/>
            <person name="Lipzen A."/>
            <person name="Chen C."/>
            <person name="Yanf M."/>
            <person name="Daum C."/>
            <person name="Ng V."/>
            <person name="Clum A."/>
            <person name="Ohm R."/>
            <person name="Martin F."/>
            <person name="Silar P."/>
            <person name="Natvig D."/>
            <person name="Lalanne C."/>
            <person name="Gautier V."/>
            <person name="Ament-Velasquez S.L."/>
            <person name="Kruys A."/>
            <person name="Hutchinson M.I."/>
            <person name="Powell A.J."/>
            <person name="Barry K."/>
            <person name="Miller A.N."/>
            <person name="Grigoriev I.V."/>
            <person name="Debuchy R."/>
            <person name="Gladieux P."/>
            <person name="Thoren M.H."/>
            <person name="Johannesson H."/>
        </authorList>
    </citation>
    <scope>NUCLEOTIDE SEQUENCE</scope>
    <source>
        <strain evidence="3">CBS 103.79</strain>
    </source>
</reference>